<reference evidence="8 9" key="1">
    <citation type="submission" date="2023-06" db="EMBL/GenBank/DDBJ databases">
        <title>Draft genome sequence of Gleimia hominis type strain CCUG 57540T.</title>
        <authorList>
            <person name="Salva-Serra F."/>
            <person name="Cardew S."/>
            <person name="Jensie Markopoulos S."/>
            <person name="Ohlen M."/>
            <person name="Inganas E."/>
            <person name="Svensson-Stadler L."/>
            <person name="Moore E.R.B."/>
        </authorList>
    </citation>
    <scope>NUCLEOTIDE SEQUENCE [LARGE SCALE GENOMIC DNA]</scope>
    <source>
        <strain evidence="8 9">CCUG 57540</strain>
    </source>
</reference>
<keyword evidence="9" id="KW-1185">Reference proteome</keyword>
<feature type="region of interest" description="Disordered" evidence="5">
    <location>
        <begin position="30"/>
        <end position="58"/>
    </location>
</feature>
<dbReference type="NCBIfam" id="TIGR00975">
    <property type="entry name" value="3a0107s03"/>
    <property type="match status" value="1"/>
</dbReference>
<dbReference type="CDD" id="cd13565">
    <property type="entry name" value="PBP2_PstS"/>
    <property type="match status" value="1"/>
</dbReference>
<accession>A0ABU3I7V7</accession>
<name>A0ABU3I7V7_9ACTO</name>
<keyword evidence="3 4" id="KW-0592">Phosphate transport</keyword>
<dbReference type="Proteomes" id="UP001247542">
    <property type="component" value="Unassembled WGS sequence"/>
</dbReference>
<evidence type="ECO:0000256" key="4">
    <source>
        <dbReference type="PIRNR" id="PIRNR002756"/>
    </source>
</evidence>
<dbReference type="Pfam" id="PF12849">
    <property type="entry name" value="PBP_like_2"/>
    <property type="match status" value="1"/>
</dbReference>
<dbReference type="PIRSF" id="PIRSF002756">
    <property type="entry name" value="PstS"/>
    <property type="match status" value="1"/>
</dbReference>
<dbReference type="PANTHER" id="PTHR42996">
    <property type="entry name" value="PHOSPHATE-BINDING PROTEIN PSTS"/>
    <property type="match status" value="1"/>
</dbReference>
<keyword evidence="2 4" id="KW-0813">Transport</keyword>
<feature type="domain" description="PBP" evidence="7">
    <location>
        <begin position="47"/>
        <end position="342"/>
    </location>
</feature>
<evidence type="ECO:0000256" key="2">
    <source>
        <dbReference type="ARBA" id="ARBA00022448"/>
    </source>
</evidence>
<comment type="caution">
    <text evidence="8">The sequence shown here is derived from an EMBL/GenBank/DDBJ whole genome shotgun (WGS) entry which is preliminary data.</text>
</comment>
<dbReference type="Gene3D" id="3.40.190.10">
    <property type="entry name" value="Periplasmic binding protein-like II"/>
    <property type="match status" value="2"/>
</dbReference>
<feature type="region of interest" description="Disordered" evidence="5">
    <location>
        <begin position="212"/>
        <end position="231"/>
    </location>
</feature>
<feature type="chain" id="PRO_5047337004" description="Phosphate-binding protein" evidence="6">
    <location>
        <begin position="25"/>
        <end position="374"/>
    </location>
</feature>
<dbReference type="InterPro" id="IPR050962">
    <property type="entry name" value="Phosphate-bind_PstS"/>
</dbReference>
<dbReference type="InterPro" id="IPR024370">
    <property type="entry name" value="PBP_domain"/>
</dbReference>
<dbReference type="PANTHER" id="PTHR42996:SF1">
    <property type="entry name" value="PHOSPHATE-BINDING PROTEIN PSTS"/>
    <property type="match status" value="1"/>
</dbReference>
<evidence type="ECO:0000313" key="9">
    <source>
        <dbReference type="Proteomes" id="UP001247542"/>
    </source>
</evidence>
<evidence type="ECO:0000256" key="6">
    <source>
        <dbReference type="SAM" id="SignalP"/>
    </source>
</evidence>
<proteinExistence type="inferred from homology"/>
<feature type="signal peptide" evidence="6">
    <location>
        <begin position="1"/>
        <end position="24"/>
    </location>
</feature>
<organism evidence="8 9">
    <name type="scientific">Gleimia hominis</name>
    <dbReference type="NCBI Taxonomy" id="595468"/>
    <lineage>
        <taxon>Bacteria</taxon>
        <taxon>Bacillati</taxon>
        <taxon>Actinomycetota</taxon>
        <taxon>Actinomycetes</taxon>
        <taxon>Actinomycetales</taxon>
        <taxon>Actinomycetaceae</taxon>
        <taxon>Gleimia</taxon>
    </lineage>
</organism>
<dbReference type="EMBL" id="JASXSX010000001">
    <property type="protein sequence ID" value="MDT3766474.1"/>
    <property type="molecule type" value="Genomic_DNA"/>
</dbReference>
<keyword evidence="6" id="KW-0732">Signal</keyword>
<evidence type="ECO:0000256" key="1">
    <source>
        <dbReference type="ARBA" id="ARBA00008725"/>
    </source>
</evidence>
<protein>
    <recommendedName>
        <fullName evidence="4">Phosphate-binding protein</fullName>
    </recommendedName>
</protein>
<evidence type="ECO:0000256" key="5">
    <source>
        <dbReference type="SAM" id="MobiDB-lite"/>
    </source>
</evidence>
<comment type="similarity">
    <text evidence="1 4">Belongs to the PstS family.</text>
</comment>
<dbReference type="SUPFAM" id="SSF53850">
    <property type="entry name" value="Periplasmic binding protein-like II"/>
    <property type="match status" value="1"/>
</dbReference>
<evidence type="ECO:0000313" key="8">
    <source>
        <dbReference type="EMBL" id="MDT3766474.1"/>
    </source>
</evidence>
<sequence length="374" mass="39097">MVKSKKFFSGLALLGLVGTSTMLAGCGSDNAVKDDSSSKGSSEATQEEKSDLSGSLAGAGASSQEAAMNAWMAQYMQKNPDVTVTYDAVGSGAGITQFTDGQVLWAGSDAALEGDEVKKAKDRCGADAMNLPVYVSPVAVIFKLPEIKELNIDPTTLAKIFSGEITQWDDPAIKEANPDVDLPKTKITPVHRADKSGTTENFTDYLHKAAPDAWPHDPSKSWPMEGGESGDKTAGVVQAVTQGEGTIGYADASQAGDLGTVALKAGDSFVKFSNEAAAKALDSAEPADTGVEGDHALEISRTPKDSGAYPLILVSYSVVCSQYPQKEADLVKSFINFQISKEGQEAAAKSAGSAPISDTLRSELEKSLEAIKAK</sequence>
<evidence type="ECO:0000259" key="7">
    <source>
        <dbReference type="Pfam" id="PF12849"/>
    </source>
</evidence>
<dbReference type="RefSeq" id="WP_313271413.1">
    <property type="nucleotide sequence ID" value="NZ_JASXSX010000001.1"/>
</dbReference>
<dbReference type="PROSITE" id="PS51257">
    <property type="entry name" value="PROKAR_LIPOPROTEIN"/>
    <property type="match status" value="1"/>
</dbReference>
<gene>
    <name evidence="8" type="primary">pstS</name>
    <name evidence="8" type="ORF">QS713_00055</name>
</gene>
<evidence type="ECO:0000256" key="3">
    <source>
        <dbReference type="ARBA" id="ARBA00022592"/>
    </source>
</evidence>
<dbReference type="InterPro" id="IPR005673">
    <property type="entry name" value="ABC_phos-bd_PstS"/>
</dbReference>